<organism evidence="1">
    <name type="scientific">Arundo donax</name>
    <name type="common">Giant reed</name>
    <name type="synonym">Donax arundinaceus</name>
    <dbReference type="NCBI Taxonomy" id="35708"/>
    <lineage>
        <taxon>Eukaryota</taxon>
        <taxon>Viridiplantae</taxon>
        <taxon>Streptophyta</taxon>
        <taxon>Embryophyta</taxon>
        <taxon>Tracheophyta</taxon>
        <taxon>Spermatophyta</taxon>
        <taxon>Magnoliopsida</taxon>
        <taxon>Liliopsida</taxon>
        <taxon>Poales</taxon>
        <taxon>Poaceae</taxon>
        <taxon>PACMAD clade</taxon>
        <taxon>Arundinoideae</taxon>
        <taxon>Arundineae</taxon>
        <taxon>Arundo</taxon>
    </lineage>
</organism>
<name>A0A0A9HY75_ARUDO</name>
<protein>
    <submittedName>
        <fullName evidence="1">Uncharacterized protein</fullName>
    </submittedName>
</protein>
<dbReference type="AlphaFoldDB" id="A0A0A9HY75"/>
<dbReference type="EMBL" id="GBRH01158055">
    <property type="protein sequence ID" value="JAE39841.1"/>
    <property type="molecule type" value="Transcribed_RNA"/>
</dbReference>
<sequence length="130" mass="14997">MHFVLAGTDSITFMPFTTIHTYIEEPFLTCTSALVPESAPTTFCRFLPSVTSGQLLALLNWRVFLCQQATPCTTFINNRPLAPQRRKLFHQPLPVCYSVLKEKQPFKELHDYGFQDFVKIHPYSRESKRA</sequence>
<reference evidence="1" key="2">
    <citation type="journal article" date="2015" name="Data Brief">
        <title>Shoot transcriptome of the giant reed, Arundo donax.</title>
        <authorList>
            <person name="Barrero R.A."/>
            <person name="Guerrero F.D."/>
            <person name="Moolhuijzen P."/>
            <person name="Goolsby J.A."/>
            <person name="Tidwell J."/>
            <person name="Bellgard S.E."/>
            <person name="Bellgard M.I."/>
        </authorList>
    </citation>
    <scope>NUCLEOTIDE SEQUENCE</scope>
    <source>
        <tissue evidence="1">Shoot tissue taken approximately 20 cm above the soil surface</tissue>
    </source>
</reference>
<evidence type="ECO:0000313" key="1">
    <source>
        <dbReference type="EMBL" id="JAE39841.1"/>
    </source>
</evidence>
<reference evidence="1" key="1">
    <citation type="submission" date="2014-09" db="EMBL/GenBank/DDBJ databases">
        <authorList>
            <person name="Magalhaes I.L.F."/>
            <person name="Oliveira U."/>
            <person name="Santos F.R."/>
            <person name="Vidigal T.H.D.A."/>
            <person name="Brescovit A.D."/>
            <person name="Santos A.J."/>
        </authorList>
    </citation>
    <scope>NUCLEOTIDE SEQUENCE</scope>
    <source>
        <tissue evidence="1">Shoot tissue taken approximately 20 cm above the soil surface</tissue>
    </source>
</reference>
<accession>A0A0A9HY75</accession>
<proteinExistence type="predicted"/>